<keyword evidence="3" id="KW-0805">Transcription regulation</keyword>
<dbReference type="Pfam" id="PF08681">
    <property type="entry name" value="TacA1"/>
    <property type="match status" value="1"/>
</dbReference>
<evidence type="ECO:0000313" key="8">
    <source>
        <dbReference type="Proteomes" id="UP000475214"/>
    </source>
</evidence>
<dbReference type="RefSeq" id="WP_163732881.1">
    <property type="nucleotide sequence ID" value="NZ_JAAGOA010000002.1"/>
</dbReference>
<dbReference type="SUPFAM" id="SSF47598">
    <property type="entry name" value="Ribbon-helix-helix"/>
    <property type="match status" value="1"/>
</dbReference>
<comment type="similarity">
    <text evidence="6">Belongs to the TacA antitoxin family.</text>
</comment>
<keyword evidence="1" id="KW-0678">Repressor</keyword>
<dbReference type="AlphaFoldDB" id="A0A6L9S244"/>
<dbReference type="PANTHER" id="PTHR35401:SF1">
    <property type="entry name" value="CYTOPLASMIC PROTEIN"/>
    <property type="match status" value="1"/>
</dbReference>
<dbReference type="InterPro" id="IPR014795">
    <property type="entry name" value="TacA_1-like"/>
</dbReference>
<dbReference type="GO" id="GO:0003677">
    <property type="term" value="F:DNA binding"/>
    <property type="evidence" value="ECO:0007669"/>
    <property type="project" value="UniProtKB-KW"/>
</dbReference>
<organism evidence="7 8">
    <name type="scientific">Phytoactinopolyspora halotolerans</name>
    <dbReference type="NCBI Taxonomy" id="1981512"/>
    <lineage>
        <taxon>Bacteria</taxon>
        <taxon>Bacillati</taxon>
        <taxon>Actinomycetota</taxon>
        <taxon>Actinomycetes</taxon>
        <taxon>Jiangellales</taxon>
        <taxon>Jiangellaceae</taxon>
        <taxon>Phytoactinopolyspora</taxon>
    </lineage>
</organism>
<protein>
    <submittedName>
        <fullName evidence="7">DUF1778 domain-containing protein</fullName>
    </submittedName>
</protein>
<accession>A0A6L9S244</accession>
<evidence type="ECO:0000256" key="4">
    <source>
        <dbReference type="ARBA" id="ARBA00023125"/>
    </source>
</evidence>
<gene>
    <name evidence="7" type="ORF">G1H10_03860</name>
</gene>
<evidence type="ECO:0000256" key="3">
    <source>
        <dbReference type="ARBA" id="ARBA00023015"/>
    </source>
</evidence>
<keyword evidence="5" id="KW-0804">Transcription</keyword>
<evidence type="ECO:0000256" key="1">
    <source>
        <dbReference type="ARBA" id="ARBA00022491"/>
    </source>
</evidence>
<dbReference type="PANTHER" id="PTHR35401">
    <property type="entry name" value="COPG FAMILY HELIX-TURN-HELIX PROTEIN-RELATED-RELATED"/>
    <property type="match status" value="1"/>
</dbReference>
<evidence type="ECO:0000256" key="2">
    <source>
        <dbReference type="ARBA" id="ARBA00022649"/>
    </source>
</evidence>
<keyword evidence="4" id="KW-0238">DNA-binding</keyword>
<keyword evidence="8" id="KW-1185">Reference proteome</keyword>
<evidence type="ECO:0000256" key="5">
    <source>
        <dbReference type="ARBA" id="ARBA00023163"/>
    </source>
</evidence>
<dbReference type="EMBL" id="JAAGOA010000002">
    <property type="protein sequence ID" value="NED99295.1"/>
    <property type="molecule type" value="Genomic_DNA"/>
</dbReference>
<sequence>MPNEEAAAARPVRDSRLNIRTSAKQDKLIRQAAQAVDKSMSEFVLDSATATAEHVLADRRYFAVSDDAWQAFEAALERPAVFKPRLQELLNEDSPFEPQT</sequence>
<keyword evidence="2" id="KW-1277">Toxin-antitoxin system</keyword>
<proteinExistence type="inferred from homology"/>
<dbReference type="InterPro" id="IPR010985">
    <property type="entry name" value="Ribbon_hlx_hlx"/>
</dbReference>
<reference evidence="7 8" key="1">
    <citation type="submission" date="2020-02" db="EMBL/GenBank/DDBJ databases">
        <authorList>
            <person name="Li X.-J."/>
            <person name="Han X.-M."/>
        </authorList>
    </citation>
    <scope>NUCLEOTIDE SEQUENCE [LARGE SCALE GENOMIC DNA]</scope>
    <source>
        <strain evidence="7 8">CCTCC AB 2017055</strain>
    </source>
</reference>
<dbReference type="Proteomes" id="UP000475214">
    <property type="component" value="Unassembled WGS sequence"/>
</dbReference>
<dbReference type="Gene3D" id="1.20.5.780">
    <property type="entry name" value="Single helix bin"/>
    <property type="match status" value="1"/>
</dbReference>
<evidence type="ECO:0000256" key="6">
    <source>
        <dbReference type="ARBA" id="ARBA00049988"/>
    </source>
</evidence>
<name>A0A6L9S244_9ACTN</name>
<dbReference type="GO" id="GO:0006355">
    <property type="term" value="P:regulation of DNA-templated transcription"/>
    <property type="evidence" value="ECO:0007669"/>
    <property type="project" value="InterPro"/>
</dbReference>
<evidence type="ECO:0000313" key="7">
    <source>
        <dbReference type="EMBL" id="NED99295.1"/>
    </source>
</evidence>
<comment type="caution">
    <text evidence="7">The sequence shown here is derived from an EMBL/GenBank/DDBJ whole genome shotgun (WGS) entry which is preliminary data.</text>
</comment>